<dbReference type="GO" id="GO:0004497">
    <property type="term" value="F:monooxygenase activity"/>
    <property type="evidence" value="ECO:0007669"/>
    <property type="project" value="UniProtKB-KW"/>
</dbReference>
<dbReference type="PRINTS" id="PR00385">
    <property type="entry name" value="P450"/>
</dbReference>
<dbReference type="InterPro" id="IPR017972">
    <property type="entry name" value="Cyt_P450_CS"/>
</dbReference>
<dbReference type="GO" id="GO:0020037">
    <property type="term" value="F:heme binding"/>
    <property type="evidence" value="ECO:0007669"/>
    <property type="project" value="InterPro"/>
</dbReference>
<keyword evidence="4" id="KW-0560">Oxidoreductase</keyword>
<protein>
    <submittedName>
        <fullName evidence="5">WGS project CCBQ000000000 data, contig 00099</fullName>
    </submittedName>
</protein>
<name>A0A0A8L4A2_9SACH</name>
<dbReference type="InterPro" id="IPR036396">
    <property type="entry name" value="Cyt_P450_sf"/>
</dbReference>
<evidence type="ECO:0000256" key="3">
    <source>
        <dbReference type="ARBA" id="ARBA00023004"/>
    </source>
</evidence>
<evidence type="ECO:0000313" key="5">
    <source>
        <dbReference type="EMBL" id="CDO93026.1"/>
    </source>
</evidence>
<proteinExistence type="inferred from homology"/>
<dbReference type="GO" id="GO:0005506">
    <property type="term" value="F:iron ion binding"/>
    <property type="evidence" value="ECO:0007669"/>
    <property type="project" value="InterPro"/>
</dbReference>
<gene>
    <name evidence="5" type="ORF">KLDO_g1332</name>
</gene>
<keyword evidence="3 4" id="KW-0408">Iron</keyword>
<accession>A0A0A8L4A2</accession>
<keyword evidence="2 4" id="KW-0479">Metal-binding</keyword>
<dbReference type="PANTHER" id="PTHR24305">
    <property type="entry name" value="CYTOCHROME P450"/>
    <property type="match status" value="1"/>
</dbReference>
<dbReference type="InterPro" id="IPR050121">
    <property type="entry name" value="Cytochrome_P450_monoxygenase"/>
</dbReference>
<comment type="similarity">
    <text evidence="4">Belongs to the cytochrome P450 family.</text>
</comment>
<dbReference type="PROSITE" id="PS00086">
    <property type="entry name" value="CYTOCHROME_P450"/>
    <property type="match status" value="1"/>
</dbReference>
<evidence type="ECO:0000313" key="6">
    <source>
        <dbReference type="Proteomes" id="UP000031516"/>
    </source>
</evidence>
<dbReference type="GO" id="GO:0016705">
    <property type="term" value="F:oxidoreductase activity, acting on paired donors, with incorporation or reduction of molecular oxygen"/>
    <property type="evidence" value="ECO:0007669"/>
    <property type="project" value="InterPro"/>
</dbReference>
<dbReference type="Pfam" id="PF00067">
    <property type="entry name" value="p450"/>
    <property type="match status" value="1"/>
</dbReference>
<comment type="cofactor">
    <cofactor evidence="1">
        <name>heme</name>
        <dbReference type="ChEBI" id="CHEBI:30413"/>
    </cofactor>
</comment>
<dbReference type="InterPro" id="IPR001128">
    <property type="entry name" value="Cyt_P450"/>
</dbReference>
<dbReference type="FunFam" id="1.10.630.10:FF:000106">
    <property type="entry name" value="Cytochrome P450-DIT2"/>
    <property type="match status" value="1"/>
</dbReference>
<keyword evidence="4" id="KW-0349">Heme</keyword>
<dbReference type="CDD" id="cd11070">
    <property type="entry name" value="CYP56-like"/>
    <property type="match status" value="1"/>
</dbReference>
<organism evidence="5 6">
    <name type="scientific">Kluyveromyces dobzhanskii CBS 2104</name>
    <dbReference type="NCBI Taxonomy" id="1427455"/>
    <lineage>
        <taxon>Eukaryota</taxon>
        <taxon>Fungi</taxon>
        <taxon>Dikarya</taxon>
        <taxon>Ascomycota</taxon>
        <taxon>Saccharomycotina</taxon>
        <taxon>Saccharomycetes</taxon>
        <taxon>Saccharomycetales</taxon>
        <taxon>Saccharomycetaceae</taxon>
        <taxon>Kluyveromyces</taxon>
    </lineage>
</organism>
<sequence length="515" mass="59075">MMMWLGLITKSALVILTALLGLLCFPVGLPWSLPTIPIYVSFLPIFTEMDQLEIFEKYIREPMEKYGAVKIFFANRWNVLTSKPEFLNVMFRDEDTFAKSGNQKKIPYSVLAQYTGDNVISAHGKVWLKYRNCIQTQLTVFDSKPLSDNAQLFVKLLKKCIEDDPEGIVLLPPLVQRLTLANISKIALGFDIGTLKFNVHGEPLRSQLHEKLNQVKQQIFKPIFLSFPFLDLLPIRSRQKARMDVADFRNMLLDTVHTNLIMNYTYEQTNNAATGLIKEWKLKGINDEQLKDNLVIILVAGHENPQLLLTTLFYLLAKYQDWQYAIREELSNVTENDDILNSYKLTAFIYEAIRMFPPLGQIINRKTTKRCQLGPGIIMNKGIYCGYNVYGTGTSTTVWGKTAKQFLPERWGDNLEEVTSSWKKHKYDASMSAFHGGRRSCLGEKLAIMEMKYVLYYVLMDFHIALDPSWKEKMTPAGPICPKMLSVKLELLKDQEDPISGSFYPSDARTLIQNL</sequence>
<dbReference type="Proteomes" id="UP000031516">
    <property type="component" value="Unassembled WGS sequence"/>
</dbReference>
<dbReference type="EMBL" id="CCBQ010000019">
    <property type="protein sequence ID" value="CDO93026.1"/>
    <property type="molecule type" value="Genomic_DNA"/>
</dbReference>
<dbReference type="OrthoDB" id="1470350at2759"/>
<dbReference type="AlphaFoldDB" id="A0A0A8L4A2"/>
<dbReference type="Gene3D" id="1.10.630.10">
    <property type="entry name" value="Cytochrome P450"/>
    <property type="match status" value="1"/>
</dbReference>
<evidence type="ECO:0000256" key="2">
    <source>
        <dbReference type="ARBA" id="ARBA00022723"/>
    </source>
</evidence>
<evidence type="ECO:0000256" key="1">
    <source>
        <dbReference type="ARBA" id="ARBA00001971"/>
    </source>
</evidence>
<keyword evidence="6" id="KW-1185">Reference proteome</keyword>
<dbReference type="SUPFAM" id="SSF48264">
    <property type="entry name" value="Cytochrome P450"/>
    <property type="match status" value="1"/>
</dbReference>
<comment type="caution">
    <text evidence="5">The sequence shown here is derived from an EMBL/GenBank/DDBJ whole genome shotgun (WGS) entry which is preliminary data.</text>
</comment>
<keyword evidence="4" id="KW-0503">Monooxygenase</keyword>
<dbReference type="PANTHER" id="PTHR24305:SF223">
    <property type="entry name" value="CYTOCHROME P450-DIT2"/>
    <property type="match status" value="1"/>
</dbReference>
<reference evidence="5 6" key="1">
    <citation type="submission" date="2014-03" db="EMBL/GenBank/DDBJ databases">
        <title>The genome of Kluyveromyces dobzhanskii.</title>
        <authorList>
            <person name="Nystedt B."/>
            <person name="Astrom S."/>
        </authorList>
    </citation>
    <scope>NUCLEOTIDE SEQUENCE [LARGE SCALE GENOMIC DNA]</scope>
    <source>
        <strain evidence="5 6">CBS 2104</strain>
    </source>
</reference>
<evidence type="ECO:0000256" key="4">
    <source>
        <dbReference type="RuleBase" id="RU000461"/>
    </source>
</evidence>